<name>A0A502I549_9PSED</name>
<accession>A0A502I549</accession>
<protein>
    <recommendedName>
        <fullName evidence="4">DUF3077 domain-containing protein</fullName>
    </recommendedName>
</protein>
<dbReference type="RefSeq" id="WP_140666669.1">
    <property type="nucleotide sequence ID" value="NZ_RCZE01000002.1"/>
</dbReference>
<proteinExistence type="predicted"/>
<gene>
    <name evidence="2" type="ORF">EAH78_06140</name>
</gene>
<reference evidence="2 3" key="1">
    <citation type="journal article" date="2019" name="Environ. Microbiol.">
        <title>Species interactions and distinct microbial communities in high Arctic permafrost affected cryosols are associated with the CH4 and CO2 gas fluxes.</title>
        <authorList>
            <person name="Altshuler I."/>
            <person name="Hamel J."/>
            <person name="Turney S."/>
            <person name="Magnuson E."/>
            <person name="Levesque R."/>
            <person name="Greer C."/>
            <person name="Whyte L.G."/>
        </authorList>
    </citation>
    <scope>NUCLEOTIDE SEQUENCE [LARGE SCALE GENOMIC DNA]</scope>
    <source>
        <strain evidence="2 3">E3</strain>
    </source>
</reference>
<organism evidence="2 3">
    <name type="scientific">Pseudomonas arsenicoxydans</name>
    <dbReference type="NCBI Taxonomy" id="702115"/>
    <lineage>
        <taxon>Bacteria</taxon>
        <taxon>Pseudomonadati</taxon>
        <taxon>Pseudomonadota</taxon>
        <taxon>Gammaproteobacteria</taxon>
        <taxon>Pseudomonadales</taxon>
        <taxon>Pseudomonadaceae</taxon>
        <taxon>Pseudomonas</taxon>
    </lineage>
</organism>
<evidence type="ECO:0000256" key="1">
    <source>
        <dbReference type="SAM" id="MobiDB-lite"/>
    </source>
</evidence>
<sequence>MIKETPNPPDTDDVSPYESVDSKKFHDAAERALNHYLNPAALKSPPTRKPSTMFLLAPDLKDEDLLAHTCESLAQASVMAGDFAAYLEGPHRNTAMAIQQIVMLAELAANRMMDNLELPKPTPHRCPQ</sequence>
<dbReference type="EMBL" id="RCZE01000002">
    <property type="protein sequence ID" value="TPG80776.1"/>
    <property type="molecule type" value="Genomic_DNA"/>
</dbReference>
<evidence type="ECO:0008006" key="4">
    <source>
        <dbReference type="Google" id="ProtNLM"/>
    </source>
</evidence>
<evidence type="ECO:0000313" key="2">
    <source>
        <dbReference type="EMBL" id="TPG80776.1"/>
    </source>
</evidence>
<dbReference type="AlphaFoldDB" id="A0A502I549"/>
<feature type="region of interest" description="Disordered" evidence="1">
    <location>
        <begin position="1"/>
        <end position="21"/>
    </location>
</feature>
<dbReference type="Pfam" id="PF19619">
    <property type="entry name" value="DUF6124"/>
    <property type="match status" value="1"/>
</dbReference>
<evidence type="ECO:0000313" key="3">
    <source>
        <dbReference type="Proteomes" id="UP000317933"/>
    </source>
</evidence>
<dbReference type="Proteomes" id="UP000317933">
    <property type="component" value="Unassembled WGS sequence"/>
</dbReference>
<comment type="caution">
    <text evidence="2">The sequence shown here is derived from an EMBL/GenBank/DDBJ whole genome shotgun (WGS) entry which is preliminary data.</text>
</comment>